<keyword evidence="2" id="KW-1185">Reference proteome</keyword>
<proteinExistence type="predicted"/>
<dbReference type="AlphaFoldDB" id="A0A7W6W8P5"/>
<gene>
    <name evidence="1" type="ORF">GGD89_000835</name>
</gene>
<dbReference type="EMBL" id="JACIGK010000004">
    <property type="protein sequence ID" value="MBB4265220.1"/>
    <property type="molecule type" value="Genomic_DNA"/>
</dbReference>
<evidence type="ECO:0000313" key="2">
    <source>
        <dbReference type="Proteomes" id="UP000554286"/>
    </source>
</evidence>
<organism evidence="1 2">
    <name type="scientific">Roseospira visakhapatnamensis</name>
    <dbReference type="NCBI Taxonomy" id="390880"/>
    <lineage>
        <taxon>Bacteria</taxon>
        <taxon>Pseudomonadati</taxon>
        <taxon>Pseudomonadota</taxon>
        <taxon>Alphaproteobacteria</taxon>
        <taxon>Rhodospirillales</taxon>
        <taxon>Rhodospirillaceae</taxon>
        <taxon>Roseospira</taxon>
    </lineage>
</organism>
<name>A0A7W6W8P5_9PROT</name>
<accession>A0A7W6W8P5</accession>
<sequence>MRLDQETVKALTASTSSHVAAIAESECLLPMLAAAWTEMTLRQPKGANTIRAVLGEAAQKADRRGDAAMASRYRMALEDFEAQCDIQRDLIHADAKDDVALAS</sequence>
<dbReference type="Proteomes" id="UP000554286">
    <property type="component" value="Unassembled WGS sequence"/>
</dbReference>
<dbReference type="RefSeq" id="WP_184042841.1">
    <property type="nucleotide sequence ID" value="NZ_JACIGK010000004.1"/>
</dbReference>
<comment type="caution">
    <text evidence="1">The sequence shown here is derived from an EMBL/GenBank/DDBJ whole genome shotgun (WGS) entry which is preliminary data.</text>
</comment>
<reference evidence="1 2" key="1">
    <citation type="submission" date="2020-08" db="EMBL/GenBank/DDBJ databases">
        <title>Genome sequencing of Purple Non-Sulfur Bacteria from various extreme environments.</title>
        <authorList>
            <person name="Mayer M."/>
        </authorList>
    </citation>
    <scope>NUCLEOTIDE SEQUENCE [LARGE SCALE GENOMIC DNA]</scope>
    <source>
        <strain evidence="1 2">JA131</strain>
    </source>
</reference>
<evidence type="ECO:0000313" key="1">
    <source>
        <dbReference type="EMBL" id="MBB4265220.1"/>
    </source>
</evidence>
<protein>
    <submittedName>
        <fullName evidence="1">Uncharacterized protein</fullName>
    </submittedName>
</protein>